<accession>A0A3V9S8Z7</accession>
<evidence type="ECO:0000313" key="19">
    <source>
        <dbReference type="EMBL" id="EDB8290514.1"/>
    </source>
</evidence>
<evidence type="ECO:0000313" key="10">
    <source>
        <dbReference type="EMBL" id="ECS2991205.1"/>
    </source>
</evidence>
<gene>
    <name evidence="12" type="primary">dndE</name>
    <name evidence="10" type="ORF">A3Y30_24450</name>
    <name evidence="12" type="ORF">A9W07_25075</name>
    <name evidence="9" type="ORF">APO12_00845</name>
    <name evidence="18" type="ORF">AYO62_04220</name>
    <name evidence="20" type="ORF">B0D29_11830</name>
    <name evidence="21" type="ORF">B6C64_24050</name>
    <name evidence="22" type="ORF">B8184_09635</name>
    <name evidence="19" type="ORF">BCO88_20025</name>
    <name evidence="23" type="ORF">CAH86_06855</name>
    <name evidence="13" type="ORF">CEB92_03795</name>
    <name evidence="15" type="ORF">D1343_24580</name>
    <name evidence="6" type="ORF">D9A38_12875</name>
    <name evidence="7" type="ORF">D9U58_10965</name>
    <name evidence="17" type="ORF">DKO31_00860</name>
    <name evidence="11" type="ORF">DM626_04675</name>
    <name evidence="16" type="ORF">DN913_11665</name>
    <name evidence="14" type="ORF">DT111_04515</name>
    <name evidence="1" type="ORF">E2K49_02445</name>
    <name evidence="4" type="ORF">E3B48_02200</name>
    <name evidence="2" type="ORF">E4J19_05685</name>
    <name evidence="3" type="ORF">EIC51_05810</name>
    <name evidence="8" type="ORF">ELM42_09735</name>
    <name evidence="5" type="ORF">FA719_03455</name>
</gene>
<dbReference type="AlphaFoldDB" id="A0A3V3B618"/>
<dbReference type="EMBL" id="AAKLFR010000004">
    <property type="protein sequence ID" value="ECS9490131.1"/>
    <property type="molecule type" value="Genomic_DNA"/>
</dbReference>
<dbReference type="EMBL" id="AAKNQI010000189">
    <property type="protein sequence ID" value="ECT7089986.1"/>
    <property type="molecule type" value="Genomic_DNA"/>
</dbReference>
<evidence type="ECO:0000313" key="18">
    <source>
        <dbReference type="EMBL" id="EDA6266203.1"/>
    </source>
</evidence>
<dbReference type="Pfam" id="PF08870">
    <property type="entry name" value="DndE"/>
    <property type="match status" value="1"/>
</dbReference>
<dbReference type="EMBL" id="AAKPJA010000005">
    <property type="protein sequence ID" value="ECU2525003.1"/>
    <property type="molecule type" value="Genomic_DNA"/>
</dbReference>
<evidence type="ECO:0000313" key="9">
    <source>
        <dbReference type="EMBL" id="ECS2128124.1"/>
    </source>
</evidence>
<evidence type="ECO:0000313" key="7">
    <source>
        <dbReference type="EMBL" id="EBZ3304246.1"/>
    </source>
</evidence>
<proteinExistence type="predicted"/>
<reference evidence="12" key="2">
    <citation type="submission" date="2018-07" db="EMBL/GenBank/DDBJ databases">
        <authorList>
            <consortium name="NARMS: The National Antimicrobial Resistance Monitoring System"/>
        </authorList>
    </citation>
    <scope>NUCLEOTIDE SEQUENCE</scope>
    <source>
        <strain evidence="12">CVM N41915</strain>
        <strain evidence="9">CVM N54726</strain>
        <strain evidence="19">CVM N56557</strain>
        <strain evidence="10">CVM N58008</strain>
        <strain evidence="8">FSIS11816699</strain>
        <strain evidence="18">FSIS1505221</strain>
        <strain evidence="21">FSIS1710719</strain>
    </source>
</reference>
<dbReference type="EMBL" id="AALOUC010000048">
    <property type="protein sequence ID" value="EDB8290514.1"/>
    <property type="molecule type" value="Genomic_DNA"/>
</dbReference>
<evidence type="ECO:0000313" key="4">
    <source>
        <dbReference type="EMBL" id="EBO2047971.1"/>
    </source>
</evidence>
<comment type="caution">
    <text evidence="12">The sequence shown here is derived from an EMBL/GenBank/DDBJ whole genome shotgun (WGS) entry which is preliminary data.</text>
</comment>
<evidence type="ECO:0000313" key="6">
    <source>
        <dbReference type="EMBL" id="EBZ2432465.1"/>
    </source>
</evidence>
<evidence type="ECO:0000313" key="20">
    <source>
        <dbReference type="EMBL" id="EDF3872854.1"/>
    </source>
</evidence>
<dbReference type="EMBL" id="AAKJDK010000064">
    <property type="protein sequence ID" value="ECS2991205.1"/>
    <property type="molecule type" value="Genomic_DNA"/>
</dbReference>
<sequence length="128" mass="15316">MDIWRVHYEHRACKTFQKAKQQLITLKRRTGIDNWNVLCRWAFCLSLAEKAVPPHEDIITDSSIEMTWKTFSGDQSEIYLAILKQRIHDDYNEHHENIDINYLFKIHLHRGISYMINKVNSIDDIIEM</sequence>
<evidence type="ECO:0000313" key="11">
    <source>
        <dbReference type="EMBL" id="ECS9490131.1"/>
    </source>
</evidence>
<dbReference type="EMBL" id="AAKRVG010000002">
    <property type="protein sequence ID" value="ECV5587388.1"/>
    <property type="molecule type" value="Genomic_DNA"/>
</dbReference>
<dbReference type="EMBL" id="AAKSAY010000011">
    <property type="protein sequence ID" value="ECV3651334.1"/>
    <property type="molecule type" value="Genomic_DNA"/>
</dbReference>
<dbReference type="EMBL" id="AAGDWY010000004">
    <property type="protein sequence ID" value="EBM8419984.1"/>
    <property type="molecule type" value="Genomic_DNA"/>
</dbReference>
<reference evidence="11" key="1">
    <citation type="submission" date="2018-06" db="EMBL/GenBank/DDBJ databases">
        <authorList>
            <consortium name="GenomeTrakr network: Whole genome sequencing for foodborne pathogen traceback"/>
        </authorList>
    </citation>
    <scope>NUCLEOTIDE SEQUENCE</scope>
    <source>
        <strain evidence="3">FSIS11807908</strain>
        <strain evidence="17">FSIS11809920</strain>
        <strain evidence="1">FSIS11918347</strain>
        <strain evidence="4">FSIS11918976</strain>
        <strain evidence="22">FSIS1700275</strain>
        <strain evidence="23">FSIS1700345</strain>
        <strain evidence="13">FSIS1701847</strain>
        <strain evidence="20">FSIS1709877</strain>
        <strain evidence="11">FSIS21821754</strain>
        <strain evidence="5">FSIS21924037</strain>
        <strain evidence="16">FSIS31800522</strain>
        <strain evidence="14">FSIS31800719</strain>
        <strain evidence="15">FSIS31800927</strain>
        <strain evidence="6">FSIS31801101</strain>
        <strain evidence="7">FSIS31801138</strain>
        <strain evidence="2">FSIS31901700</strain>
    </source>
</reference>
<dbReference type="EMBL" id="AAHQMV010000008">
    <property type="protein sequence ID" value="EBZ2432465.1"/>
    <property type="molecule type" value="Genomic_DNA"/>
</dbReference>
<evidence type="ECO:0000313" key="21">
    <source>
        <dbReference type="EMBL" id="EDG1032573.1"/>
    </source>
</evidence>
<dbReference type="EMBL" id="AAMEYE010000007">
    <property type="protein sequence ID" value="EDG6697585.1"/>
    <property type="molecule type" value="Genomic_DNA"/>
</dbReference>
<dbReference type="EMBL" id="AAHULV010000011">
    <property type="protein sequence ID" value="ECA4915115.1"/>
    <property type="molecule type" value="Genomic_DNA"/>
</dbReference>
<dbReference type="EMBL" id="AAGHXH010000003">
    <property type="protein sequence ID" value="EBO2491904.1"/>
    <property type="molecule type" value="Genomic_DNA"/>
</dbReference>
<evidence type="ECO:0000313" key="1">
    <source>
        <dbReference type="EMBL" id="EBM8189176.1"/>
    </source>
</evidence>
<organism evidence="12">
    <name type="scientific">Salmonella enterica subsp. enterica serovar Kentucky</name>
    <dbReference type="NCBI Taxonomy" id="192955"/>
    <lineage>
        <taxon>Bacteria</taxon>
        <taxon>Pseudomonadati</taxon>
        <taxon>Pseudomonadota</taxon>
        <taxon>Gammaproteobacteria</taxon>
        <taxon>Enterobacterales</taxon>
        <taxon>Enterobacteriaceae</taxon>
        <taxon>Salmonella</taxon>
    </lineage>
</organism>
<evidence type="ECO:0000313" key="5">
    <source>
        <dbReference type="EMBL" id="EBO2491904.1"/>
    </source>
</evidence>
<evidence type="ECO:0000313" key="14">
    <source>
        <dbReference type="EMBL" id="ECU2525003.1"/>
    </source>
</evidence>
<dbReference type="EMBL" id="AAHQUD010000006">
    <property type="protein sequence ID" value="EBZ3304246.1"/>
    <property type="molecule type" value="Genomic_DNA"/>
</dbReference>
<dbReference type="EMBL" id="AALKSI010000003">
    <property type="protein sequence ID" value="EDA6266203.1"/>
    <property type="molecule type" value="Genomic_DNA"/>
</dbReference>
<protein>
    <submittedName>
        <fullName evidence="12">DNA sulfur modification protein DndE</fullName>
    </submittedName>
</protein>
<dbReference type="EMBL" id="AAGHPP010000006">
    <property type="protein sequence ID" value="EBO1572209.1"/>
    <property type="molecule type" value="Genomic_DNA"/>
</dbReference>
<evidence type="ECO:0000313" key="2">
    <source>
        <dbReference type="EMBL" id="EBM8419984.1"/>
    </source>
</evidence>
<evidence type="ECO:0000313" key="15">
    <source>
        <dbReference type="EMBL" id="ECV0624223.1"/>
    </source>
</evidence>
<evidence type="ECO:0000313" key="3">
    <source>
        <dbReference type="EMBL" id="EBO1572209.1"/>
    </source>
</evidence>
<evidence type="ECO:0000313" key="12">
    <source>
        <dbReference type="EMBL" id="ECT7089986.1"/>
    </source>
</evidence>
<dbReference type="EMBL" id="AAKSVH010000087">
    <property type="protein sequence ID" value="ECV0624223.1"/>
    <property type="molecule type" value="Genomic_DNA"/>
</dbReference>
<evidence type="ECO:0000313" key="22">
    <source>
        <dbReference type="EMBL" id="EDG6697585.1"/>
    </source>
</evidence>
<evidence type="ECO:0000313" key="17">
    <source>
        <dbReference type="EMBL" id="ECV5587388.1"/>
    </source>
</evidence>
<accession>A0A3V3B618</accession>
<evidence type="ECO:0000313" key="23">
    <source>
        <dbReference type="EMBL" id="EDG8422757.1"/>
    </source>
</evidence>
<name>A0A3V3B618_SALET</name>
<dbReference type="EMBL" id="AAGHTB010000002">
    <property type="protein sequence ID" value="EBO2047971.1"/>
    <property type="molecule type" value="Genomic_DNA"/>
</dbReference>
<dbReference type="InterPro" id="IPR038472">
    <property type="entry name" value="DndE_sf"/>
</dbReference>
<dbReference type="NCBIfam" id="TIGR03184">
    <property type="entry name" value="DNA_S_dndE"/>
    <property type="match status" value="1"/>
</dbReference>
<dbReference type="InterPro" id="IPR014969">
    <property type="entry name" value="DNA_S_DndE"/>
</dbReference>
<dbReference type="EMBL" id="AAMCZO010000068">
    <property type="protein sequence ID" value="EDG1032573.1"/>
    <property type="molecule type" value="Genomic_DNA"/>
</dbReference>
<evidence type="ECO:0000313" key="16">
    <source>
        <dbReference type="EMBL" id="ECV3651334.1"/>
    </source>
</evidence>
<dbReference type="RefSeq" id="WP_052894216.1">
    <property type="nucleotide sequence ID" value="NZ_LHGX01000053.1"/>
</dbReference>
<dbReference type="EMBL" id="AAMARF010000008">
    <property type="protein sequence ID" value="EDF3872854.1"/>
    <property type="molecule type" value="Genomic_DNA"/>
</dbReference>
<dbReference type="EMBL" id="AAKOFV010000003">
    <property type="protein sequence ID" value="ECT8989666.1"/>
    <property type="molecule type" value="Genomic_DNA"/>
</dbReference>
<dbReference type="Gene3D" id="1.10.1220.160">
    <property type="entry name" value="DNA sulphur modification protein DndE"/>
    <property type="match status" value="1"/>
</dbReference>
<evidence type="ECO:0000313" key="8">
    <source>
        <dbReference type="EMBL" id="ECA4915115.1"/>
    </source>
</evidence>
<dbReference type="EMBL" id="AAGDVA010000002">
    <property type="protein sequence ID" value="EBM8189176.1"/>
    <property type="molecule type" value="Genomic_DNA"/>
</dbReference>
<evidence type="ECO:0000313" key="13">
    <source>
        <dbReference type="EMBL" id="ECT8989666.1"/>
    </source>
</evidence>
<dbReference type="EMBL" id="AAMFMX010000005">
    <property type="protein sequence ID" value="EDG8422757.1"/>
    <property type="molecule type" value="Genomic_DNA"/>
</dbReference>
<dbReference type="EMBL" id="AAKIWH010000001">
    <property type="protein sequence ID" value="ECS2128124.1"/>
    <property type="molecule type" value="Genomic_DNA"/>
</dbReference>
<dbReference type="Proteomes" id="UP000839705">
    <property type="component" value="Unassembled WGS sequence"/>
</dbReference>